<keyword evidence="2" id="KW-1185">Reference proteome</keyword>
<dbReference type="AlphaFoldDB" id="A0AA39NTV1"/>
<proteinExistence type="predicted"/>
<gene>
    <name evidence="1" type="ORF">IW261DRAFT_1667290</name>
</gene>
<dbReference type="EMBL" id="JAUEPR010000049">
    <property type="protein sequence ID" value="KAK0471575.1"/>
    <property type="molecule type" value="Genomic_DNA"/>
</dbReference>
<accession>A0AA39NTV1</accession>
<reference evidence="1" key="1">
    <citation type="submission" date="2023-06" db="EMBL/GenBank/DDBJ databases">
        <authorList>
            <consortium name="Lawrence Berkeley National Laboratory"/>
            <person name="Ahrendt S."/>
            <person name="Sahu N."/>
            <person name="Indic B."/>
            <person name="Wong-Bajracharya J."/>
            <person name="Merenyi Z."/>
            <person name="Ke H.-M."/>
            <person name="Monk M."/>
            <person name="Kocsube S."/>
            <person name="Drula E."/>
            <person name="Lipzen A."/>
            <person name="Balint B."/>
            <person name="Henrissat B."/>
            <person name="Andreopoulos B."/>
            <person name="Martin F.M."/>
            <person name="Harder C.B."/>
            <person name="Rigling D."/>
            <person name="Ford K.L."/>
            <person name="Foster G.D."/>
            <person name="Pangilinan J."/>
            <person name="Papanicolaou A."/>
            <person name="Barry K."/>
            <person name="LaButti K."/>
            <person name="Viragh M."/>
            <person name="Koriabine M."/>
            <person name="Yan M."/>
            <person name="Riley R."/>
            <person name="Champramary S."/>
            <person name="Plett K.L."/>
            <person name="Tsai I.J."/>
            <person name="Slot J."/>
            <person name="Sipos G."/>
            <person name="Plett J."/>
            <person name="Nagy L.G."/>
            <person name="Grigoriev I.V."/>
        </authorList>
    </citation>
    <scope>NUCLEOTIDE SEQUENCE</scope>
    <source>
        <strain evidence="1">ICMP 16352</strain>
    </source>
</reference>
<evidence type="ECO:0000313" key="2">
    <source>
        <dbReference type="Proteomes" id="UP001175227"/>
    </source>
</evidence>
<protein>
    <submittedName>
        <fullName evidence="1">Uncharacterized protein</fullName>
    </submittedName>
</protein>
<sequence>MSAPLFYEFMDTTFISIISSLPNLSHLEFFAHGNQGSWKEVSITTHKPFVTALRSCSLKSFIFNGISFHMPRRFDDVFTAIANPALKHLSLACDSGADDKCRPFAPILPPLDGLPALLESLSISGAATTRNIRWLFSNQSLYNVKNIRRLSLQLCNKATSSLVQRLLDEMRATLKEFTLDGSDWSWAESPLRLDLSRHERLSSFFIIVSSPLDPLLSRTRLSSTLRVLTVEQTCDERKPFLLPCSVSAWGRFDAHLDKLKLSALRKVHVRLHSRAHDLCFNCGHELPKHPDAWKCQVEKDMTSLRKKGVLEVEVVKQRYCISRAFN</sequence>
<comment type="caution">
    <text evidence="1">The sequence shown here is derived from an EMBL/GenBank/DDBJ whole genome shotgun (WGS) entry which is preliminary data.</text>
</comment>
<evidence type="ECO:0000313" key="1">
    <source>
        <dbReference type="EMBL" id="KAK0471575.1"/>
    </source>
</evidence>
<dbReference type="Proteomes" id="UP001175227">
    <property type="component" value="Unassembled WGS sequence"/>
</dbReference>
<name>A0AA39NTV1_9AGAR</name>
<organism evidence="1 2">
    <name type="scientific">Armillaria novae-zelandiae</name>
    <dbReference type="NCBI Taxonomy" id="153914"/>
    <lineage>
        <taxon>Eukaryota</taxon>
        <taxon>Fungi</taxon>
        <taxon>Dikarya</taxon>
        <taxon>Basidiomycota</taxon>
        <taxon>Agaricomycotina</taxon>
        <taxon>Agaricomycetes</taxon>
        <taxon>Agaricomycetidae</taxon>
        <taxon>Agaricales</taxon>
        <taxon>Marasmiineae</taxon>
        <taxon>Physalacriaceae</taxon>
        <taxon>Armillaria</taxon>
    </lineage>
</organism>